<evidence type="ECO:0000313" key="4">
    <source>
        <dbReference type="EMBL" id="TCS84868.1"/>
    </source>
</evidence>
<dbReference type="InterPro" id="IPR046348">
    <property type="entry name" value="SIS_dom_sf"/>
</dbReference>
<feature type="domain" description="SIS" evidence="3">
    <location>
        <begin position="23"/>
        <end position="160"/>
    </location>
</feature>
<dbReference type="RefSeq" id="WP_132130625.1">
    <property type="nucleotide sequence ID" value="NZ_CP042432.1"/>
</dbReference>
<dbReference type="GO" id="GO:0004476">
    <property type="term" value="F:mannose-6-phosphate isomerase activity"/>
    <property type="evidence" value="ECO:0007669"/>
    <property type="project" value="InterPro"/>
</dbReference>
<reference evidence="4 5" key="1">
    <citation type="submission" date="2019-03" db="EMBL/GenBank/DDBJ databases">
        <title>Genomic Encyclopedia of Type Strains, Phase IV (KMG-IV): sequencing the most valuable type-strain genomes for metagenomic binning, comparative biology and taxonomic classification.</title>
        <authorList>
            <person name="Goeker M."/>
        </authorList>
    </citation>
    <scope>NUCLEOTIDE SEQUENCE [LARGE SCALE GENOMIC DNA]</scope>
    <source>
        <strain evidence="4 5">DSM 21100</strain>
    </source>
</reference>
<evidence type="ECO:0000259" key="3">
    <source>
        <dbReference type="PROSITE" id="PS51464"/>
    </source>
</evidence>
<dbReference type="GO" id="GO:0004347">
    <property type="term" value="F:glucose-6-phosphate isomerase activity"/>
    <property type="evidence" value="ECO:0007669"/>
    <property type="project" value="InterPro"/>
</dbReference>
<dbReference type="OrthoDB" id="9771734at2"/>
<evidence type="ECO:0000256" key="2">
    <source>
        <dbReference type="ARBA" id="ARBA00023235"/>
    </source>
</evidence>
<dbReference type="Gene3D" id="3.40.50.10490">
    <property type="entry name" value="Glucose-6-phosphate isomerase like protein, domain 1"/>
    <property type="match status" value="2"/>
</dbReference>
<organism evidence="4 5">
    <name type="scientific">Anseongella ginsenosidimutans</name>
    <dbReference type="NCBI Taxonomy" id="496056"/>
    <lineage>
        <taxon>Bacteria</taxon>
        <taxon>Pseudomonadati</taxon>
        <taxon>Bacteroidota</taxon>
        <taxon>Sphingobacteriia</taxon>
        <taxon>Sphingobacteriales</taxon>
        <taxon>Sphingobacteriaceae</taxon>
        <taxon>Anseongella</taxon>
    </lineage>
</organism>
<dbReference type="Proteomes" id="UP000295807">
    <property type="component" value="Unassembled WGS sequence"/>
</dbReference>
<gene>
    <name evidence="4" type="ORF">EDD80_11746</name>
</gene>
<keyword evidence="2 4" id="KW-0413">Isomerase</keyword>
<keyword evidence="5" id="KW-1185">Reference proteome</keyword>
<dbReference type="GO" id="GO:0005975">
    <property type="term" value="P:carbohydrate metabolic process"/>
    <property type="evidence" value="ECO:0007669"/>
    <property type="project" value="InterPro"/>
</dbReference>
<dbReference type="GO" id="GO:0097367">
    <property type="term" value="F:carbohydrate derivative binding"/>
    <property type="evidence" value="ECO:0007669"/>
    <property type="project" value="InterPro"/>
</dbReference>
<comment type="caution">
    <text evidence="4">The sequence shown here is derived from an EMBL/GenBank/DDBJ whole genome shotgun (WGS) entry which is preliminary data.</text>
</comment>
<name>A0A4R3KLE2_9SPHI</name>
<sequence length="349" mass="37702">MKQSSQELKKFSSQIRFALDNYTPHGISKDSLNAVMICGVGDSGIAGNIVKDYFQDKLDLPLSTTSGYLLPRYAGRNTLVIVWSYSGDNEEALAVYDIARERGCRLIVISSGGALSEKARGQEVTLYPAEAGVSSGMALGYALTYLFQAIFELLGVYKKPDLLKIAASLENSNDYLQHSAQLTQHFRESLQYKFIVVCDAFFEGVASRFCQQVNQVARSEAFINVLPEGGYHVLDSYHQKLNSNFIFLNSRLSAPTNLRFSQVKKLLEKQGMEPLELLIADASLNSLFHITHLLDWVALQIAGVAIVSGDVANDNTRPAGTAANITGAAAAGNTAAGTAARAGITAASS</sequence>
<proteinExistence type="inferred from homology"/>
<dbReference type="GO" id="GO:1901135">
    <property type="term" value="P:carbohydrate derivative metabolic process"/>
    <property type="evidence" value="ECO:0007669"/>
    <property type="project" value="InterPro"/>
</dbReference>
<dbReference type="AlphaFoldDB" id="A0A4R3KLE2"/>
<accession>A0A4R3KLE2</accession>
<dbReference type="InterPro" id="IPR019490">
    <property type="entry name" value="Glu6P/Mann6P_isomerase_C"/>
</dbReference>
<dbReference type="EMBL" id="SMAD01000017">
    <property type="protein sequence ID" value="TCS84868.1"/>
    <property type="molecule type" value="Genomic_DNA"/>
</dbReference>
<dbReference type="InterPro" id="IPR001347">
    <property type="entry name" value="SIS_dom"/>
</dbReference>
<evidence type="ECO:0000256" key="1">
    <source>
        <dbReference type="ARBA" id="ARBA00010523"/>
    </source>
</evidence>
<comment type="similarity">
    <text evidence="1">Belongs to the PGI/PMI family.</text>
</comment>
<dbReference type="SUPFAM" id="SSF53697">
    <property type="entry name" value="SIS domain"/>
    <property type="match status" value="1"/>
</dbReference>
<evidence type="ECO:0000313" key="5">
    <source>
        <dbReference type="Proteomes" id="UP000295807"/>
    </source>
</evidence>
<dbReference type="PROSITE" id="PS51464">
    <property type="entry name" value="SIS"/>
    <property type="match status" value="1"/>
</dbReference>
<dbReference type="Pfam" id="PF10432">
    <property type="entry name" value="bact-PGI_C"/>
    <property type="match status" value="1"/>
</dbReference>
<protein>
    <submittedName>
        <fullName evidence="4">Bifunctional phosphoglucose/phosphomannose isomerase</fullName>
    </submittedName>
</protein>